<sequence>MLFLKITITKELYWLDHSPSYGKYHSS</sequence>
<organism evidence="1">
    <name type="scientific">Arundo donax</name>
    <name type="common">Giant reed</name>
    <name type="synonym">Donax arundinaceus</name>
    <dbReference type="NCBI Taxonomy" id="35708"/>
    <lineage>
        <taxon>Eukaryota</taxon>
        <taxon>Viridiplantae</taxon>
        <taxon>Streptophyta</taxon>
        <taxon>Embryophyta</taxon>
        <taxon>Tracheophyta</taxon>
        <taxon>Spermatophyta</taxon>
        <taxon>Magnoliopsida</taxon>
        <taxon>Liliopsida</taxon>
        <taxon>Poales</taxon>
        <taxon>Poaceae</taxon>
        <taxon>PACMAD clade</taxon>
        <taxon>Arundinoideae</taxon>
        <taxon>Arundineae</taxon>
        <taxon>Arundo</taxon>
    </lineage>
</organism>
<evidence type="ECO:0000313" key="1">
    <source>
        <dbReference type="EMBL" id="JAD38080.1"/>
    </source>
</evidence>
<protein>
    <submittedName>
        <fullName evidence="1">Uncharacterized protein</fullName>
    </submittedName>
</protein>
<proteinExistence type="predicted"/>
<dbReference type="EMBL" id="GBRH01259815">
    <property type="protein sequence ID" value="JAD38080.1"/>
    <property type="molecule type" value="Transcribed_RNA"/>
</dbReference>
<dbReference type="AlphaFoldDB" id="A0A0A8ZMW4"/>
<name>A0A0A8ZMW4_ARUDO</name>
<accession>A0A0A8ZMW4</accession>
<reference evidence="1" key="1">
    <citation type="submission" date="2014-09" db="EMBL/GenBank/DDBJ databases">
        <authorList>
            <person name="Magalhaes I.L.F."/>
            <person name="Oliveira U."/>
            <person name="Santos F.R."/>
            <person name="Vidigal T.H.D.A."/>
            <person name="Brescovit A.D."/>
            <person name="Santos A.J."/>
        </authorList>
    </citation>
    <scope>NUCLEOTIDE SEQUENCE</scope>
    <source>
        <tissue evidence="1">Shoot tissue taken approximately 20 cm above the soil surface</tissue>
    </source>
</reference>
<reference evidence="1" key="2">
    <citation type="journal article" date="2015" name="Data Brief">
        <title>Shoot transcriptome of the giant reed, Arundo donax.</title>
        <authorList>
            <person name="Barrero R.A."/>
            <person name="Guerrero F.D."/>
            <person name="Moolhuijzen P."/>
            <person name="Goolsby J.A."/>
            <person name="Tidwell J."/>
            <person name="Bellgard S.E."/>
            <person name="Bellgard M.I."/>
        </authorList>
    </citation>
    <scope>NUCLEOTIDE SEQUENCE</scope>
    <source>
        <tissue evidence="1">Shoot tissue taken approximately 20 cm above the soil surface</tissue>
    </source>
</reference>